<proteinExistence type="predicted"/>
<protein>
    <submittedName>
        <fullName evidence="1">Uncharacterized protein</fullName>
    </submittedName>
</protein>
<organism evidence="1">
    <name type="scientific">marine sediment metagenome</name>
    <dbReference type="NCBI Taxonomy" id="412755"/>
    <lineage>
        <taxon>unclassified sequences</taxon>
        <taxon>metagenomes</taxon>
        <taxon>ecological metagenomes</taxon>
    </lineage>
</organism>
<dbReference type="AlphaFoldDB" id="X1J618"/>
<dbReference type="GO" id="GO:0003677">
    <property type="term" value="F:DNA binding"/>
    <property type="evidence" value="ECO:0007669"/>
    <property type="project" value="InterPro"/>
</dbReference>
<feature type="non-terminal residue" evidence="1">
    <location>
        <position position="88"/>
    </location>
</feature>
<accession>X1J618</accession>
<gene>
    <name evidence="1" type="ORF">S03H2_58674</name>
</gene>
<dbReference type="Pfam" id="PF03837">
    <property type="entry name" value="RecT"/>
    <property type="match status" value="1"/>
</dbReference>
<dbReference type="InterPro" id="IPR018330">
    <property type="entry name" value="RecT_fam"/>
</dbReference>
<dbReference type="GO" id="GO:0006259">
    <property type="term" value="P:DNA metabolic process"/>
    <property type="evidence" value="ECO:0007669"/>
    <property type="project" value="InterPro"/>
</dbReference>
<name>X1J618_9ZZZZ</name>
<sequence>MSTKLTEYKTTKGALELTPQEVKDYLVSGKKSLVTDAEVMHFIKMCWYQKLNPWLREAYLIKYDPKYAASMVVGKDVFLKRASHNPKF</sequence>
<dbReference type="EMBL" id="BARU01037690">
    <property type="protein sequence ID" value="GAH89437.1"/>
    <property type="molecule type" value="Genomic_DNA"/>
</dbReference>
<comment type="caution">
    <text evidence="1">The sequence shown here is derived from an EMBL/GenBank/DDBJ whole genome shotgun (WGS) entry which is preliminary data.</text>
</comment>
<reference evidence="1" key="1">
    <citation type="journal article" date="2014" name="Front. Microbiol.">
        <title>High frequency of phylogenetically diverse reductive dehalogenase-homologous genes in deep subseafloor sedimentary metagenomes.</title>
        <authorList>
            <person name="Kawai M."/>
            <person name="Futagami T."/>
            <person name="Toyoda A."/>
            <person name="Takaki Y."/>
            <person name="Nishi S."/>
            <person name="Hori S."/>
            <person name="Arai W."/>
            <person name="Tsubouchi T."/>
            <person name="Morono Y."/>
            <person name="Uchiyama I."/>
            <person name="Ito T."/>
            <person name="Fujiyama A."/>
            <person name="Inagaki F."/>
            <person name="Takami H."/>
        </authorList>
    </citation>
    <scope>NUCLEOTIDE SEQUENCE</scope>
    <source>
        <strain evidence="1">Expedition CK06-06</strain>
    </source>
</reference>
<evidence type="ECO:0000313" key="1">
    <source>
        <dbReference type="EMBL" id="GAH89437.1"/>
    </source>
</evidence>